<evidence type="ECO:0000256" key="4">
    <source>
        <dbReference type="ARBA" id="ARBA00022980"/>
    </source>
</evidence>
<dbReference type="STRING" id="617002.SAMN05660653_01046"/>
<dbReference type="InterPro" id="IPR036394">
    <property type="entry name" value="Ribosomal_uL22_sf"/>
</dbReference>
<keyword evidence="2 7" id="KW-0699">rRNA-binding</keyword>
<name>A0A1G6BM50_9BACT</name>
<dbReference type="PANTHER" id="PTHR13501:SF8">
    <property type="entry name" value="LARGE RIBOSOMAL SUBUNIT PROTEIN UL22M"/>
    <property type="match status" value="1"/>
</dbReference>
<dbReference type="EMBL" id="FMXO01000005">
    <property type="protein sequence ID" value="SDB21688.1"/>
    <property type="molecule type" value="Genomic_DNA"/>
</dbReference>
<accession>A0A1G6BM50</accession>
<evidence type="ECO:0000256" key="3">
    <source>
        <dbReference type="ARBA" id="ARBA00022884"/>
    </source>
</evidence>
<dbReference type="InterPro" id="IPR047867">
    <property type="entry name" value="Ribosomal_uL22_bac/org-type"/>
</dbReference>
<evidence type="ECO:0000313" key="11">
    <source>
        <dbReference type="EMBL" id="SDB21688.1"/>
    </source>
</evidence>
<dbReference type="InterPro" id="IPR005727">
    <property type="entry name" value="Ribosomal_uL22_bac/chlpt-type"/>
</dbReference>
<comment type="subunit">
    <text evidence="7 9">Part of the 50S ribosomal subunit.</text>
</comment>
<dbReference type="AlphaFoldDB" id="A0A1G6BM50"/>
<dbReference type="HAMAP" id="MF_01331_B">
    <property type="entry name" value="Ribosomal_uL22_B"/>
    <property type="match status" value="1"/>
</dbReference>
<dbReference type="GO" id="GO:0006412">
    <property type="term" value="P:translation"/>
    <property type="evidence" value="ECO:0007669"/>
    <property type="project" value="UniProtKB-UniRule"/>
</dbReference>
<evidence type="ECO:0000313" key="12">
    <source>
        <dbReference type="Proteomes" id="UP000198771"/>
    </source>
</evidence>
<dbReference type="PROSITE" id="PS00464">
    <property type="entry name" value="RIBOSOMAL_L22"/>
    <property type="match status" value="1"/>
</dbReference>
<comment type="function">
    <text evidence="7">The globular domain of the protein is located near the polypeptide exit tunnel on the outside of the subunit, while an extended beta-hairpin is found that lines the wall of the exit tunnel in the center of the 70S ribosome.</text>
</comment>
<comment type="similarity">
    <text evidence="1 7 8">Belongs to the universal ribosomal protein uL22 family.</text>
</comment>
<evidence type="ECO:0000256" key="9">
    <source>
        <dbReference type="RuleBase" id="RU004006"/>
    </source>
</evidence>
<proteinExistence type="inferred from homology"/>
<dbReference type="GO" id="GO:0019843">
    <property type="term" value="F:rRNA binding"/>
    <property type="evidence" value="ECO:0007669"/>
    <property type="project" value="UniProtKB-UniRule"/>
</dbReference>
<dbReference type="CDD" id="cd00336">
    <property type="entry name" value="Ribosomal_L22"/>
    <property type="match status" value="1"/>
</dbReference>
<protein>
    <recommendedName>
        <fullName evidence="6 7">Large ribosomal subunit protein uL22</fullName>
    </recommendedName>
</protein>
<evidence type="ECO:0000256" key="5">
    <source>
        <dbReference type="ARBA" id="ARBA00023274"/>
    </source>
</evidence>
<dbReference type="InterPro" id="IPR018260">
    <property type="entry name" value="Ribosomal_uL22_CS"/>
</dbReference>
<evidence type="ECO:0000256" key="8">
    <source>
        <dbReference type="RuleBase" id="RU004005"/>
    </source>
</evidence>
<dbReference type="Proteomes" id="UP000198771">
    <property type="component" value="Unassembled WGS sequence"/>
</dbReference>
<keyword evidence="3 7" id="KW-0694">RNA-binding</keyword>
<dbReference type="GO" id="GO:0022625">
    <property type="term" value="C:cytosolic large ribosomal subunit"/>
    <property type="evidence" value="ECO:0007669"/>
    <property type="project" value="TreeGrafter"/>
</dbReference>
<comment type="function">
    <text evidence="7 10">This protein binds specifically to 23S rRNA; its binding is stimulated by other ribosomal proteins, e.g., L4, L17, and L20. It is important during the early stages of 50S assembly. It makes multiple contacts with different domains of the 23S rRNA in the assembled 50S subunit and ribosome.</text>
</comment>
<dbReference type="GO" id="GO:0003735">
    <property type="term" value="F:structural constituent of ribosome"/>
    <property type="evidence" value="ECO:0007669"/>
    <property type="project" value="InterPro"/>
</dbReference>
<dbReference type="NCBIfam" id="TIGR01044">
    <property type="entry name" value="rplV_bact"/>
    <property type="match status" value="1"/>
</dbReference>
<keyword evidence="5 7" id="KW-0687">Ribonucleoprotein</keyword>
<reference evidence="11 12" key="1">
    <citation type="submission" date="2016-10" db="EMBL/GenBank/DDBJ databases">
        <authorList>
            <person name="de Groot N.N."/>
        </authorList>
    </citation>
    <scope>NUCLEOTIDE SEQUENCE [LARGE SCALE GENOMIC DNA]</scope>
    <source>
        <strain evidence="11 12">ASO4-2</strain>
    </source>
</reference>
<evidence type="ECO:0000256" key="10">
    <source>
        <dbReference type="RuleBase" id="RU004008"/>
    </source>
</evidence>
<evidence type="ECO:0000256" key="2">
    <source>
        <dbReference type="ARBA" id="ARBA00022730"/>
    </source>
</evidence>
<dbReference type="InterPro" id="IPR001063">
    <property type="entry name" value="Ribosomal_uL22"/>
</dbReference>
<evidence type="ECO:0000256" key="7">
    <source>
        <dbReference type="HAMAP-Rule" id="MF_01331"/>
    </source>
</evidence>
<dbReference type="SUPFAM" id="SSF54843">
    <property type="entry name" value="Ribosomal protein L22"/>
    <property type="match status" value="1"/>
</dbReference>
<keyword evidence="4 7" id="KW-0689">Ribosomal protein</keyword>
<dbReference type="RefSeq" id="WP_092118179.1">
    <property type="nucleotide sequence ID" value="NZ_FMXO01000005.1"/>
</dbReference>
<dbReference type="PANTHER" id="PTHR13501">
    <property type="entry name" value="CHLOROPLAST 50S RIBOSOMAL PROTEIN L22-RELATED"/>
    <property type="match status" value="1"/>
</dbReference>
<keyword evidence="12" id="KW-1185">Reference proteome</keyword>
<evidence type="ECO:0000256" key="6">
    <source>
        <dbReference type="ARBA" id="ARBA00035207"/>
    </source>
</evidence>
<dbReference type="Pfam" id="PF00237">
    <property type="entry name" value="Ribosomal_L22"/>
    <property type="match status" value="1"/>
</dbReference>
<sequence>MEAKSVARYVRISSQKARLVAANVRGKNIEEARKILKFTPKKAAAVLDKILHSAIANAEQLGGVDVDTLYVKNIIINDGPTWKRIRPRAMGRAYRILKRTSHITIIVEEA</sequence>
<evidence type="ECO:0000256" key="1">
    <source>
        <dbReference type="ARBA" id="ARBA00009451"/>
    </source>
</evidence>
<gene>
    <name evidence="7" type="primary">rplV</name>
    <name evidence="11" type="ORF">SAMN05660653_01046</name>
</gene>
<dbReference type="OrthoDB" id="9805969at2"/>
<dbReference type="Gene3D" id="3.90.470.10">
    <property type="entry name" value="Ribosomal protein L22/L17"/>
    <property type="match status" value="1"/>
</dbReference>
<organism evidence="11 12">
    <name type="scientific">Desulfonatronum thiosulfatophilum</name>
    <dbReference type="NCBI Taxonomy" id="617002"/>
    <lineage>
        <taxon>Bacteria</taxon>
        <taxon>Pseudomonadati</taxon>
        <taxon>Thermodesulfobacteriota</taxon>
        <taxon>Desulfovibrionia</taxon>
        <taxon>Desulfovibrionales</taxon>
        <taxon>Desulfonatronaceae</taxon>
        <taxon>Desulfonatronum</taxon>
    </lineage>
</organism>